<dbReference type="PROSITE" id="PS00455">
    <property type="entry name" value="AMP_BINDING"/>
    <property type="match status" value="1"/>
</dbReference>
<dbReference type="PANTHER" id="PTHR43107:SF15">
    <property type="entry name" value="FATTY ACID TRANSPORT PROTEIN 3, ISOFORM A"/>
    <property type="match status" value="1"/>
</dbReference>
<sequence length="631" mass="71115">MNETLHRNLLKVKKAFEKCEKKNITVTDFWEETLKKNGDKDCIQLVDSDQNYTYNQLDASVHKLATCLSSKGLKQGDCVSLIKENSPEYVVLWLAMARLGGSIALINSELTGNELAESLTSAASVNKNSVNFVIFGPEAEEQLRDQSVLKVLHSVGTFQLFSYSGAKSSGESGDAEIDAFGHKWNSLDAALASFAPDRVSISLRSMAKSTDAFLYMFTSGTTGTPKLAKISHSRFISSANLGLIMGIKKDDSIYCPLPLHNFVGGIFAVGICFSMGLKLVIRNTFSATNYFRDCSETNVTVGMYVGEIGRYLASSPRDIYDTAHKVRLLLGQGMRRDDWDHIQKRFAIKKIAEFYGLTEARTLLFNPNNKIGACGYIPMSMPVKIVKMEQGKPHDEKAILRDEALNFAVQCKNNEVGQLVELLDKYDPASSDVDETRVVRDLFKEGDAWFLTGDLVRRNKDKHVYFVDRISDSISWKNEMAYTRKIEDLIREAGKNVINEINVYGVPIKYTDSNDGSKREESAIMACIDVKPSTKLDQLDLEMFYYKVTRFLGACELPRFLRLRQDEIQTTSTYRHIKTELRKEGFNLERMRPKEILYHVEVDSSGEGLMPKCIPMTDDLYKKIQSGDMKC</sequence>
<evidence type="ECO:0000313" key="6">
    <source>
        <dbReference type="EMBL" id="CAE0446683.1"/>
    </source>
</evidence>
<dbReference type="GO" id="GO:0004467">
    <property type="term" value="F:long-chain fatty acid-CoA ligase activity"/>
    <property type="evidence" value="ECO:0007669"/>
    <property type="project" value="TreeGrafter"/>
</dbReference>
<organism evidence="6">
    <name type="scientific">Aplanochytrium stocchinoi</name>
    <dbReference type="NCBI Taxonomy" id="215587"/>
    <lineage>
        <taxon>Eukaryota</taxon>
        <taxon>Sar</taxon>
        <taxon>Stramenopiles</taxon>
        <taxon>Bigyra</taxon>
        <taxon>Labyrinthulomycetes</taxon>
        <taxon>Thraustochytrida</taxon>
        <taxon>Thraustochytriidae</taxon>
        <taxon>Aplanochytrium</taxon>
    </lineage>
</organism>
<dbReference type="EMBL" id="HBIN01021745">
    <property type="protein sequence ID" value="CAE0446683.1"/>
    <property type="molecule type" value="Transcribed_RNA"/>
</dbReference>
<dbReference type="AlphaFoldDB" id="A0A7S3PQE4"/>
<dbReference type="Pfam" id="PF00501">
    <property type="entry name" value="AMP-binding"/>
    <property type="match status" value="1"/>
</dbReference>
<accession>A0A7S3PQE4</accession>
<dbReference type="InterPro" id="IPR020845">
    <property type="entry name" value="AMP-binding_CS"/>
</dbReference>
<dbReference type="GO" id="GO:0005524">
    <property type="term" value="F:ATP binding"/>
    <property type="evidence" value="ECO:0007669"/>
    <property type="project" value="UniProtKB-KW"/>
</dbReference>
<reference evidence="6" key="1">
    <citation type="submission" date="2021-01" db="EMBL/GenBank/DDBJ databases">
        <authorList>
            <person name="Corre E."/>
            <person name="Pelletier E."/>
            <person name="Niang G."/>
            <person name="Scheremetjew M."/>
            <person name="Finn R."/>
            <person name="Kale V."/>
            <person name="Holt S."/>
            <person name="Cochrane G."/>
            <person name="Meng A."/>
            <person name="Brown T."/>
            <person name="Cohen L."/>
        </authorList>
    </citation>
    <scope>NUCLEOTIDE SEQUENCE</scope>
    <source>
        <strain evidence="6">GSBS06</strain>
    </source>
</reference>
<dbReference type="Gene3D" id="3.40.50.12780">
    <property type="entry name" value="N-terminal domain of ligase-like"/>
    <property type="match status" value="1"/>
</dbReference>
<proteinExistence type="inferred from homology"/>
<dbReference type="SUPFAM" id="SSF56801">
    <property type="entry name" value="Acetyl-CoA synthetase-like"/>
    <property type="match status" value="1"/>
</dbReference>
<dbReference type="GO" id="GO:0005324">
    <property type="term" value="F:long-chain fatty acid transmembrane transporter activity"/>
    <property type="evidence" value="ECO:0007669"/>
    <property type="project" value="TreeGrafter"/>
</dbReference>
<keyword evidence="4" id="KW-0067">ATP-binding</keyword>
<dbReference type="PANTHER" id="PTHR43107">
    <property type="entry name" value="LONG-CHAIN FATTY ACID TRANSPORT PROTEIN"/>
    <property type="match status" value="1"/>
</dbReference>
<keyword evidence="3" id="KW-0547">Nucleotide-binding</keyword>
<dbReference type="GO" id="GO:0044539">
    <property type="term" value="P:long-chain fatty acid import into cell"/>
    <property type="evidence" value="ECO:0007669"/>
    <property type="project" value="TreeGrafter"/>
</dbReference>
<dbReference type="InterPro" id="IPR000873">
    <property type="entry name" value="AMP-dep_synth/lig_dom"/>
</dbReference>
<keyword evidence="2" id="KW-0436">Ligase</keyword>
<gene>
    <name evidence="6" type="ORF">ASTO00021_LOCUS16674</name>
</gene>
<protein>
    <recommendedName>
        <fullName evidence="5">AMP-dependent synthetase/ligase domain-containing protein</fullName>
    </recommendedName>
</protein>
<evidence type="ECO:0000259" key="5">
    <source>
        <dbReference type="Pfam" id="PF00501"/>
    </source>
</evidence>
<name>A0A7S3PQE4_9STRA</name>
<dbReference type="GO" id="GO:0005886">
    <property type="term" value="C:plasma membrane"/>
    <property type="evidence" value="ECO:0007669"/>
    <property type="project" value="TreeGrafter"/>
</dbReference>
<evidence type="ECO:0000256" key="4">
    <source>
        <dbReference type="ARBA" id="ARBA00022840"/>
    </source>
</evidence>
<evidence type="ECO:0000256" key="3">
    <source>
        <dbReference type="ARBA" id="ARBA00022741"/>
    </source>
</evidence>
<evidence type="ECO:0000256" key="2">
    <source>
        <dbReference type="ARBA" id="ARBA00022598"/>
    </source>
</evidence>
<feature type="domain" description="AMP-dependent synthetase/ligase" evidence="5">
    <location>
        <begin position="31"/>
        <end position="393"/>
    </location>
</feature>
<evidence type="ECO:0000256" key="1">
    <source>
        <dbReference type="ARBA" id="ARBA00006432"/>
    </source>
</evidence>
<comment type="similarity">
    <text evidence="1">Belongs to the ATP-dependent AMP-binding enzyme family.</text>
</comment>
<dbReference type="InterPro" id="IPR042099">
    <property type="entry name" value="ANL_N_sf"/>
</dbReference>